<gene>
    <name evidence="2" type="ORF">ASU35_05060</name>
</gene>
<sequence length="254" mass="29734">MNIEEQLKRYRENQNIIPDEQHIKETVRKSIESYCSVEQEKQLTYWEFLWTELHLIRKRWWLLQMLLLWTAATLLPDLLDNRYVIRMLGMIGVLFIVLMIPEFWKNKSCDCMQIEATCLYSLRQIYAARIFLFGIVDLFMISLFCITLRGSVNLALSEIVIQFLFPAVVTACICFGTLCSNSRVNEGTSIILCLLWSGIWWFIINNETIYVLITLPVWYALFGTAVVFLIGAIYKTIFDCNKFWEVDLSGTTIS</sequence>
<evidence type="ECO:0000256" key="1">
    <source>
        <dbReference type="SAM" id="Phobius"/>
    </source>
</evidence>
<feature type="transmembrane region" description="Helical" evidence="1">
    <location>
        <begin position="125"/>
        <end position="147"/>
    </location>
</feature>
<dbReference type="RefSeq" id="WP_058351263.1">
    <property type="nucleotide sequence ID" value="NZ_CABMMD010000002.1"/>
</dbReference>
<reference evidence="2 3" key="1">
    <citation type="submission" date="2015-11" db="EMBL/GenBank/DDBJ databases">
        <title>Butyribacter intestini gen. nov., sp. nov., a butyric acid-producing bacterium of the family Lachnospiraceae isolated from the human faeces.</title>
        <authorList>
            <person name="Zou Y."/>
            <person name="Xue W."/>
            <person name="Luo G."/>
            <person name="Lv M."/>
        </authorList>
    </citation>
    <scope>NUCLEOTIDE SEQUENCE [LARGE SCALE GENOMIC DNA]</scope>
    <source>
        <strain evidence="2 3">ACET-33324</strain>
    </source>
</reference>
<protein>
    <submittedName>
        <fullName evidence="2">Uncharacterized protein</fullName>
    </submittedName>
</protein>
<keyword evidence="1" id="KW-1133">Transmembrane helix</keyword>
<keyword evidence="3" id="KW-1185">Reference proteome</keyword>
<feature type="transmembrane region" description="Helical" evidence="1">
    <location>
        <begin position="187"/>
        <end position="203"/>
    </location>
</feature>
<name>A0A0V8QJH9_9FIRM</name>
<proteinExistence type="predicted"/>
<dbReference type="Proteomes" id="UP000054874">
    <property type="component" value="Unassembled WGS sequence"/>
</dbReference>
<dbReference type="OrthoDB" id="1691759at2"/>
<dbReference type="EMBL" id="LNAM01000002">
    <property type="protein sequence ID" value="KSV60547.1"/>
    <property type="molecule type" value="Genomic_DNA"/>
</dbReference>
<comment type="caution">
    <text evidence="2">The sequence shown here is derived from an EMBL/GenBank/DDBJ whole genome shotgun (WGS) entry which is preliminary data.</text>
</comment>
<evidence type="ECO:0000313" key="3">
    <source>
        <dbReference type="Proteomes" id="UP000054874"/>
    </source>
</evidence>
<feature type="transmembrane region" description="Helical" evidence="1">
    <location>
        <begin position="60"/>
        <end position="79"/>
    </location>
</feature>
<feature type="transmembrane region" description="Helical" evidence="1">
    <location>
        <begin position="159"/>
        <end position="180"/>
    </location>
</feature>
<organism evidence="2 3">
    <name type="scientific">Acetivibrio ethanolgignens</name>
    <dbReference type="NCBI Taxonomy" id="290052"/>
    <lineage>
        <taxon>Bacteria</taxon>
        <taxon>Bacillati</taxon>
        <taxon>Bacillota</taxon>
        <taxon>Clostridia</taxon>
        <taxon>Eubacteriales</taxon>
        <taxon>Oscillospiraceae</taxon>
        <taxon>Acetivibrio</taxon>
    </lineage>
</organism>
<feature type="transmembrane region" description="Helical" evidence="1">
    <location>
        <begin position="209"/>
        <end position="234"/>
    </location>
</feature>
<keyword evidence="1" id="KW-0472">Membrane</keyword>
<evidence type="ECO:0000313" key="2">
    <source>
        <dbReference type="EMBL" id="KSV60547.1"/>
    </source>
</evidence>
<accession>A0A0V8QJH9</accession>
<dbReference type="STRING" id="290052.ASU35_05060"/>
<feature type="transmembrane region" description="Helical" evidence="1">
    <location>
        <begin position="85"/>
        <end position="104"/>
    </location>
</feature>
<dbReference type="AlphaFoldDB" id="A0A0V8QJH9"/>
<keyword evidence="1" id="KW-0812">Transmembrane</keyword>